<dbReference type="InterPro" id="IPR029044">
    <property type="entry name" value="Nucleotide-diphossugar_trans"/>
</dbReference>
<keyword evidence="3" id="KW-1185">Reference proteome</keyword>
<comment type="caution">
    <text evidence="2">The sequence shown here is derived from an EMBL/GenBank/DDBJ whole genome shotgun (WGS) entry which is preliminary data.</text>
</comment>
<proteinExistence type="predicted"/>
<feature type="region of interest" description="Disordered" evidence="1">
    <location>
        <begin position="40"/>
        <end position="89"/>
    </location>
</feature>
<feature type="compositionally biased region" description="Pro residues" evidence="1">
    <location>
        <begin position="50"/>
        <end position="66"/>
    </location>
</feature>
<dbReference type="SUPFAM" id="SSF53448">
    <property type="entry name" value="Nucleotide-diphospho-sugar transferases"/>
    <property type="match status" value="1"/>
</dbReference>
<gene>
    <name evidence="2" type="ORF">C4N9_08080</name>
</gene>
<name>A0A2U2CCY2_9RHOB</name>
<dbReference type="OrthoDB" id="7210452at2"/>
<dbReference type="Proteomes" id="UP000244940">
    <property type="component" value="Unassembled WGS sequence"/>
</dbReference>
<dbReference type="GeneID" id="94364845"/>
<evidence type="ECO:0000313" key="2">
    <source>
        <dbReference type="EMBL" id="PWE29691.1"/>
    </source>
</evidence>
<dbReference type="EMBL" id="QEYD01000004">
    <property type="protein sequence ID" value="PWE29691.1"/>
    <property type="molecule type" value="Genomic_DNA"/>
</dbReference>
<dbReference type="RefSeq" id="WP_109532804.1">
    <property type="nucleotide sequence ID" value="NZ_QEYD01000004.1"/>
</dbReference>
<sequence length="738" mass="77413">MSTVLDAAFDPEWYVATYPDVALTGMDPAEHYQRFGRMLGRQPSADAPKPRPILPHLQPDPAPAAGPAPAAAPELVIPRPTRPGPIIDRPAGFNAAATVPGTVLSGLTERAKPQSLSALAEAPHADAGVLVALNTYARLFGLPAPGRAAARPAGSMTAFEPFQTGTLRIESLWHETTGALRLRLTGGEGSAGWMLSAFQAVPEKPDQMHPAGDTLVLPAEGPALWDIALVHPLMPVLVQASAPDGTVQSIALLAFPSLAPGGLHGAEAKALQRTANPVDSLWALSEMLVREKLGKTGGNAASLAGIRVSLQGATGAEPLFAAPTLDWLDALFGLSVAPLDAPGQTLTQGEAALRDMLGERVLSRPDDTGGVTLSLPGCGVPTLSVLVSRRLDADLPDSSAAPYLVAEESNLRPRWMVTPAQGPASDPSQPSIGMAGQGMATETDASAVPIPVAVLFRPRNPPHPTRLMLPTAPDAAEKSAKPAKIGSLQVILTAHDPARLEELLRNVLAMAKAEVTVRLAGPDKAALRACLDGTLGTGGWRETATGTDLRSLAADSDTEWLLTLDDRVVPYDPQTLSTLKAMLDGAPDAASASCLLLAERVVKKSAVISPAVGGLFPSRVSFSSAPALGFNEPDTFQPLPSADYAVVANALPLSLWRRAVLADLPMPDGSVPDHAADIQLGLDALDAGYRHLCTSKVRAGYLGDYVRRDEIDPVGTQYLRPALWESIFRRVTVLRELF</sequence>
<dbReference type="AlphaFoldDB" id="A0A2U2CCY2"/>
<protein>
    <submittedName>
        <fullName evidence="2">Uncharacterized protein</fullName>
    </submittedName>
</protein>
<reference evidence="2 3" key="1">
    <citation type="submission" date="2018-05" db="EMBL/GenBank/DDBJ databases">
        <title>Pararhodobacter marina sp. nov., isolated from deep-sea water of the Indian Ocean.</title>
        <authorList>
            <person name="Lai Q.Sr."/>
            <person name="Liu X."/>
            <person name="Shao Z."/>
        </authorList>
    </citation>
    <scope>NUCLEOTIDE SEQUENCE [LARGE SCALE GENOMIC DNA]</scope>
    <source>
        <strain evidence="2 3">CIC4N-9</strain>
    </source>
</reference>
<organism evidence="2 3">
    <name type="scientific">Pararhodobacter marinus</name>
    <dbReference type="NCBI Taxonomy" id="2184063"/>
    <lineage>
        <taxon>Bacteria</taxon>
        <taxon>Pseudomonadati</taxon>
        <taxon>Pseudomonadota</taxon>
        <taxon>Alphaproteobacteria</taxon>
        <taxon>Rhodobacterales</taxon>
        <taxon>Paracoccaceae</taxon>
        <taxon>Pararhodobacter</taxon>
    </lineage>
</organism>
<evidence type="ECO:0000256" key="1">
    <source>
        <dbReference type="SAM" id="MobiDB-lite"/>
    </source>
</evidence>
<evidence type="ECO:0000313" key="3">
    <source>
        <dbReference type="Proteomes" id="UP000244940"/>
    </source>
</evidence>
<accession>A0A2U2CCY2</accession>